<dbReference type="PANTHER" id="PTHR48102">
    <property type="entry name" value="ATP-DEPENDENT CLP PROTEASE ATP-BINDING SUBUNIT CLPX-LIKE, MITOCHONDRIAL-RELATED"/>
    <property type="match status" value="1"/>
</dbReference>
<dbReference type="InterPro" id="IPR027417">
    <property type="entry name" value="P-loop_NTPase"/>
</dbReference>
<dbReference type="EMBL" id="AP010904">
    <property type="protein sequence ID" value="BAH74052.1"/>
    <property type="molecule type" value="Genomic_DNA"/>
</dbReference>
<dbReference type="GO" id="GO:0008233">
    <property type="term" value="F:peptidase activity"/>
    <property type="evidence" value="ECO:0007669"/>
    <property type="project" value="UniProtKB-KW"/>
</dbReference>
<keyword evidence="4" id="KW-1185">Reference proteome</keyword>
<dbReference type="AlphaFoldDB" id="C4XI90"/>
<reference evidence="3 4" key="1">
    <citation type="journal article" date="2009" name="Genome Res.">
        <title>Whole genome sequence of Desulfovibrio magneticus strain RS-1 revealed common gene clusters in magnetotactic bacteria.</title>
        <authorList>
            <person name="Nakazawa H."/>
            <person name="Arakaki A."/>
            <person name="Narita-Yamada S."/>
            <person name="Yashiro I."/>
            <person name="Jinno K."/>
            <person name="Aoki N."/>
            <person name="Tsuruyama A."/>
            <person name="Okamura Y."/>
            <person name="Tanikawa S."/>
            <person name="Fujita N."/>
            <person name="Takeyama H."/>
            <person name="Matsunaga T."/>
        </authorList>
    </citation>
    <scope>NUCLEOTIDE SEQUENCE [LARGE SCALE GENOMIC DNA]</scope>
    <source>
        <strain evidence="4">ATCC 700980 / DSM 13731 / RS-1</strain>
    </source>
</reference>
<keyword evidence="3" id="KW-0645">Protease</keyword>
<organism evidence="3 4">
    <name type="scientific">Solidesulfovibrio magneticus (strain ATCC 700980 / DSM 13731 / RS-1)</name>
    <name type="common">Desulfovibrio magneticus</name>
    <dbReference type="NCBI Taxonomy" id="573370"/>
    <lineage>
        <taxon>Bacteria</taxon>
        <taxon>Pseudomonadati</taxon>
        <taxon>Thermodesulfobacteriota</taxon>
        <taxon>Desulfovibrionia</taxon>
        <taxon>Desulfovibrionales</taxon>
        <taxon>Desulfovibrionaceae</taxon>
        <taxon>Solidesulfovibrio</taxon>
    </lineage>
</organism>
<keyword evidence="3" id="KW-0378">Hydrolase</keyword>
<sequence length="471" mass="51959">MWRRWFAVANASVADAAAKTKLSKKLPPAAGGLRPPAAPHGEKGFREAAWLGFLAGWETNGAGMATGRKRVAPAAGGSTACPGSGDAVSNEKSPKDVPMENRILPTEINAFLAARVLGQQELLRRISVSLYKHIHGLPAPNVLLIGNSGTGKTTLMQAVAAFYEAHPELDRFRLMLIINANTLSPEIEGEDRTTRLFKKLEARARVTFGGAMTAAQLKDYLENATVCVDEVDKISARVSGKPNVEGITTQYALLTLLEGEEFLYRATVLEDGQEITREIPLETGKLLFICGGAFEELYDQVYNCIVNRRDDRRLKEVSEVERRPDGTMNVRTVTRFRLREYLRLADMFAFGMMPQFIARFGAVAMLEELGREELRQILIGSPNSPLRLCLEYFRHMGIRLLVTDQAITAIADAAAKNTRIGARALREIFNGLIAPYEYDPYGSPRYAETDKGPTLTIDLEAVMEYQGQTAS</sequence>
<dbReference type="GO" id="GO:0051603">
    <property type="term" value="P:proteolysis involved in protein catabolic process"/>
    <property type="evidence" value="ECO:0007669"/>
    <property type="project" value="TreeGrafter"/>
</dbReference>
<dbReference type="Pfam" id="PF00004">
    <property type="entry name" value="AAA"/>
    <property type="match status" value="1"/>
</dbReference>
<feature type="region of interest" description="Disordered" evidence="1">
    <location>
        <begin position="72"/>
        <end position="98"/>
    </location>
</feature>
<dbReference type="SUPFAM" id="SSF52540">
    <property type="entry name" value="P-loop containing nucleoside triphosphate hydrolases"/>
    <property type="match status" value="1"/>
</dbReference>
<dbReference type="InterPro" id="IPR003959">
    <property type="entry name" value="ATPase_AAA_core"/>
</dbReference>
<dbReference type="InterPro" id="IPR050052">
    <property type="entry name" value="ATP-dep_Clp_protease_ClpX"/>
</dbReference>
<dbReference type="Gene3D" id="3.40.50.300">
    <property type="entry name" value="P-loop containing nucleotide triphosphate hydrolases"/>
    <property type="match status" value="1"/>
</dbReference>
<protein>
    <submittedName>
        <fullName evidence="3">ATP-dependent Clp protease ATP-binding subunit ClpX</fullName>
    </submittedName>
</protein>
<keyword evidence="3" id="KW-0547">Nucleotide-binding</keyword>
<dbReference type="SMART" id="SM00382">
    <property type="entry name" value="AAA"/>
    <property type="match status" value="1"/>
</dbReference>
<dbReference type="STRING" id="573370.DMR_05610"/>
<dbReference type="InterPro" id="IPR003593">
    <property type="entry name" value="AAA+_ATPase"/>
</dbReference>
<dbReference type="PANTHER" id="PTHR48102:SF7">
    <property type="entry name" value="ATP-DEPENDENT CLP PROTEASE ATP-BINDING SUBUNIT CLPX-LIKE, MITOCHONDRIAL"/>
    <property type="match status" value="1"/>
</dbReference>
<dbReference type="Gene3D" id="1.10.8.60">
    <property type="match status" value="1"/>
</dbReference>
<proteinExistence type="predicted"/>
<dbReference type="eggNOG" id="COG1219">
    <property type="taxonomic scope" value="Bacteria"/>
</dbReference>
<dbReference type="HOGENOM" id="CLU_014218_8_3_7"/>
<name>C4XI90_SOLM1</name>
<feature type="domain" description="AAA+ ATPase" evidence="2">
    <location>
        <begin position="138"/>
        <end position="434"/>
    </location>
</feature>
<gene>
    <name evidence="3" type="ordered locus">DMR_05610</name>
</gene>
<evidence type="ECO:0000259" key="2">
    <source>
        <dbReference type="SMART" id="SM00382"/>
    </source>
</evidence>
<evidence type="ECO:0000313" key="3">
    <source>
        <dbReference type="EMBL" id="BAH74052.1"/>
    </source>
</evidence>
<dbReference type="GO" id="GO:0005524">
    <property type="term" value="F:ATP binding"/>
    <property type="evidence" value="ECO:0007669"/>
    <property type="project" value="UniProtKB-KW"/>
</dbReference>
<keyword evidence="3" id="KW-0067">ATP-binding</keyword>
<dbReference type="GO" id="GO:0016887">
    <property type="term" value="F:ATP hydrolysis activity"/>
    <property type="evidence" value="ECO:0007669"/>
    <property type="project" value="InterPro"/>
</dbReference>
<accession>C4XI90</accession>
<evidence type="ECO:0000313" key="4">
    <source>
        <dbReference type="Proteomes" id="UP000009071"/>
    </source>
</evidence>
<dbReference type="Proteomes" id="UP000009071">
    <property type="component" value="Chromosome"/>
</dbReference>
<dbReference type="KEGG" id="dma:DMR_05610"/>
<evidence type="ECO:0000256" key="1">
    <source>
        <dbReference type="SAM" id="MobiDB-lite"/>
    </source>
</evidence>